<evidence type="ECO:0000259" key="1">
    <source>
        <dbReference type="SMART" id="SM00460"/>
    </source>
</evidence>
<accession>A0ABQ4M225</accession>
<protein>
    <submittedName>
        <fullName evidence="2">Peptidase</fullName>
    </submittedName>
</protein>
<evidence type="ECO:0000313" key="2">
    <source>
        <dbReference type="EMBL" id="GIO69198.1"/>
    </source>
</evidence>
<reference evidence="2 3" key="1">
    <citation type="submission" date="2021-03" db="EMBL/GenBank/DDBJ databases">
        <title>Antimicrobial resistance genes in bacteria isolated from Japanese honey, and their potential for conferring macrolide and lincosamide resistance in the American foulbrood pathogen Paenibacillus larvae.</title>
        <authorList>
            <person name="Okamoto M."/>
            <person name="Kumagai M."/>
            <person name="Kanamori H."/>
            <person name="Takamatsu D."/>
        </authorList>
    </citation>
    <scope>NUCLEOTIDE SEQUENCE [LARGE SCALE GENOMIC DNA]</scope>
    <source>
        <strain evidence="2 3">J21TS3</strain>
    </source>
</reference>
<dbReference type="PANTHER" id="PTHR46333">
    <property type="entry name" value="CYTOKINESIS PROTEIN 3"/>
    <property type="match status" value="1"/>
</dbReference>
<keyword evidence="3" id="KW-1185">Reference proteome</keyword>
<dbReference type="SMART" id="SM00460">
    <property type="entry name" value="TGc"/>
    <property type="match status" value="1"/>
</dbReference>
<dbReference type="Proteomes" id="UP000680638">
    <property type="component" value="Unassembled WGS sequence"/>
</dbReference>
<dbReference type="EMBL" id="BORW01000027">
    <property type="protein sequence ID" value="GIO69198.1"/>
    <property type="molecule type" value="Genomic_DNA"/>
</dbReference>
<comment type="caution">
    <text evidence="2">The sequence shown here is derived from an EMBL/GenBank/DDBJ whole genome shotgun (WGS) entry which is preliminary data.</text>
</comment>
<evidence type="ECO:0000313" key="3">
    <source>
        <dbReference type="Proteomes" id="UP000680638"/>
    </source>
</evidence>
<dbReference type="Pfam" id="PF01841">
    <property type="entry name" value="Transglut_core"/>
    <property type="match status" value="1"/>
</dbReference>
<dbReference type="InterPro" id="IPR052557">
    <property type="entry name" value="CAP/Cytokinesis_protein"/>
</dbReference>
<dbReference type="PANTHER" id="PTHR46333:SF2">
    <property type="entry name" value="CYTOKINESIS PROTEIN 3"/>
    <property type="match status" value="1"/>
</dbReference>
<dbReference type="InterPro" id="IPR038765">
    <property type="entry name" value="Papain-like_cys_pep_sf"/>
</dbReference>
<organism evidence="2 3">
    <name type="scientific">Paenibacillus cookii</name>
    <dbReference type="NCBI Taxonomy" id="157839"/>
    <lineage>
        <taxon>Bacteria</taxon>
        <taxon>Bacillati</taxon>
        <taxon>Bacillota</taxon>
        <taxon>Bacilli</taxon>
        <taxon>Bacillales</taxon>
        <taxon>Paenibacillaceae</taxon>
        <taxon>Paenibacillus</taxon>
    </lineage>
</organism>
<sequence>MRWKRGSAAKMLLTGTLIAAVIPLCIDWEMVYASSTTSGASVVKTDQELQNTLLRAMNQRLGQIQFVYQGKTNQLKGQLKQALEEALESDPYMNYTIESYGYSYSGSSKSANVSVQLSYRETAAQTAYVSRQVRSILGDMIKPGMNDHEKIKAIHDWIVLHLKYDETLQKYTAYDGLSSGSTVCQGYSLLAYKMLKDAGITNRIVEGTATPRNTGVSQLHAWNLVLLDGKWYHLDTTWDDPAPDRKGEIGFGYYLRTDAQMKKDHAWTKSYPAANTPYRDTLKQLIRQNDSRKGFYKKLERDLEYQLYDPSQIVSSSAQLRSKAQAVIKQGGRSLLFRYHGSKEALVDDLQDLYRLGVNSISYVESGLDETEDLRVYVTWK</sequence>
<proteinExistence type="predicted"/>
<feature type="domain" description="Transglutaminase-like" evidence="1">
    <location>
        <begin position="176"/>
        <end position="238"/>
    </location>
</feature>
<dbReference type="InterPro" id="IPR002931">
    <property type="entry name" value="Transglutaminase-like"/>
</dbReference>
<dbReference type="SUPFAM" id="SSF54001">
    <property type="entry name" value="Cysteine proteinases"/>
    <property type="match status" value="1"/>
</dbReference>
<dbReference type="Gene3D" id="3.10.620.30">
    <property type="match status" value="1"/>
</dbReference>
<dbReference type="RefSeq" id="WP_036712820.1">
    <property type="nucleotide sequence ID" value="NZ_BORW01000027.1"/>
</dbReference>
<gene>
    <name evidence="2" type="ORF">J21TS3_40190</name>
</gene>
<name>A0ABQ4M225_9BACL</name>